<dbReference type="GO" id="GO:0016020">
    <property type="term" value="C:membrane"/>
    <property type="evidence" value="ECO:0007669"/>
    <property type="project" value="UniProtKB-SubCell"/>
</dbReference>
<feature type="transmembrane region" description="Helical" evidence="5">
    <location>
        <begin position="103"/>
        <end position="122"/>
    </location>
</feature>
<dbReference type="InterPro" id="IPR003825">
    <property type="entry name" value="Colicin-V_CvpA"/>
</dbReference>
<sequence length="398" mass="41022">MNLLDLLVLLAVLAFAVSGFQRGLVAGLVSFAGFISGAALGVWILPFVLDQVDRGTTAATVVALLTVLLPAIGGHALAARLAWQLRSSLSWKPVRWADGVGGAAVNVVAVLVVGWMAGSALASSPSPELNQAIRGSSILGTVHDRMPEQAATWFNRATSALTTAGFPQVYNPFESEPGSSVPEPSGDTVTEAASRAAQRSTVKVEGVAHVDGGQQGQEGSGFVYTREHVLTNAHVVAGVDDPTVRVGGTGRAYEAKVVLFDPGTDVAVLDVPGLTAPALRFAGDATRGDTGVVAGYPENGGLDLRAAAVAQRTTARGQNIYGSSLTTRDIYAIRSQVRPGNSGGPLLTTDGQVYGMVFARSTTDTRTGYVLTADQIRGLARSGAQSTAPVDTGDRSAL</sequence>
<evidence type="ECO:0000313" key="6">
    <source>
        <dbReference type="EMBL" id="NGO73323.1"/>
    </source>
</evidence>
<dbReference type="RefSeq" id="WP_165302978.1">
    <property type="nucleotide sequence ID" value="NZ_JAAKZZ010000692.1"/>
</dbReference>
<dbReference type="GO" id="GO:0006508">
    <property type="term" value="P:proteolysis"/>
    <property type="evidence" value="ECO:0007669"/>
    <property type="project" value="UniProtKB-KW"/>
</dbReference>
<evidence type="ECO:0000313" key="7">
    <source>
        <dbReference type="Proteomes" id="UP000477722"/>
    </source>
</evidence>
<keyword evidence="3 5" id="KW-1133">Transmembrane helix</keyword>
<dbReference type="Pfam" id="PF13365">
    <property type="entry name" value="Trypsin_2"/>
    <property type="match status" value="1"/>
</dbReference>
<dbReference type="Proteomes" id="UP000477722">
    <property type="component" value="Unassembled WGS sequence"/>
</dbReference>
<feature type="transmembrane region" description="Helical" evidence="5">
    <location>
        <begin position="61"/>
        <end position="83"/>
    </location>
</feature>
<keyword evidence="2 5" id="KW-0812">Transmembrane</keyword>
<protein>
    <submittedName>
        <fullName evidence="6">MarP family serine protease</fullName>
    </submittedName>
</protein>
<dbReference type="NCBIfam" id="NF033740">
    <property type="entry name" value="MarP_fam_protase"/>
    <property type="match status" value="1"/>
</dbReference>
<gene>
    <name evidence="6" type="ORF">G5C65_34335</name>
</gene>
<accession>A0A6G4X7U9</accession>
<evidence type="ECO:0000256" key="1">
    <source>
        <dbReference type="ARBA" id="ARBA00004141"/>
    </source>
</evidence>
<evidence type="ECO:0000256" key="4">
    <source>
        <dbReference type="ARBA" id="ARBA00023136"/>
    </source>
</evidence>
<evidence type="ECO:0000256" key="2">
    <source>
        <dbReference type="ARBA" id="ARBA00022692"/>
    </source>
</evidence>
<dbReference type="InterPro" id="IPR047680">
    <property type="entry name" value="MarP-like"/>
</dbReference>
<name>A0A6G4X7U9_9ACTN</name>
<evidence type="ECO:0000256" key="5">
    <source>
        <dbReference type="SAM" id="Phobius"/>
    </source>
</evidence>
<dbReference type="EMBL" id="JAAKZZ010000692">
    <property type="protein sequence ID" value="NGO73323.1"/>
    <property type="molecule type" value="Genomic_DNA"/>
</dbReference>
<dbReference type="PRINTS" id="PR00834">
    <property type="entry name" value="PROTEASES2C"/>
</dbReference>
<organism evidence="6 7">
    <name type="scientific">Streptomyces boncukensis</name>
    <dbReference type="NCBI Taxonomy" id="2711219"/>
    <lineage>
        <taxon>Bacteria</taxon>
        <taxon>Bacillati</taxon>
        <taxon>Actinomycetota</taxon>
        <taxon>Actinomycetes</taxon>
        <taxon>Kitasatosporales</taxon>
        <taxon>Streptomycetaceae</taxon>
        <taxon>Streptomyces</taxon>
    </lineage>
</organism>
<dbReference type="PANTHER" id="PTHR43019:SF23">
    <property type="entry name" value="PROTEASE DO-LIKE 5, CHLOROPLASTIC"/>
    <property type="match status" value="1"/>
</dbReference>
<comment type="subcellular location">
    <subcellularLocation>
        <location evidence="1">Membrane</location>
        <topology evidence="1">Multi-pass membrane protein</topology>
    </subcellularLocation>
</comment>
<dbReference type="GO" id="GO:0004252">
    <property type="term" value="F:serine-type endopeptidase activity"/>
    <property type="evidence" value="ECO:0007669"/>
    <property type="project" value="InterPro"/>
</dbReference>
<dbReference type="GO" id="GO:0009403">
    <property type="term" value="P:toxin biosynthetic process"/>
    <property type="evidence" value="ECO:0007669"/>
    <property type="project" value="InterPro"/>
</dbReference>
<feature type="transmembrane region" description="Helical" evidence="5">
    <location>
        <begin position="29"/>
        <end position="49"/>
    </location>
</feature>
<dbReference type="InterPro" id="IPR043504">
    <property type="entry name" value="Peptidase_S1_PA_chymotrypsin"/>
</dbReference>
<dbReference type="SUPFAM" id="SSF50494">
    <property type="entry name" value="Trypsin-like serine proteases"/>
    <property type="match status" value="1"/>
</dbReference>
<dbReference type="PANTHER" id="PTHR43019">
    <property type="entry name" value="SERINE ENDOPROTEASE DEGS"/>
    <property type="match status" value="1"/>
</dbReference>
<dbReference type="Gene3D" id="2.40.10.10">
    <property type="entry name" value="Trypsin-like serine proteases"/>
    <property type="match status" value="2"/>
</dbReference>
<keyword evidence="6" id="KW-0378">Hydrolase</keyword>
<evidence type="ECO:0000256" key="3">
    <source>
        <dbReference type="ARBA" id="ARBA00022989"/>
    </source>
</evidence>
<keyword evidence="6" id="KW-0645">Protease</keyword>
<proteinExistence type="predicted"/>
<reference evidence="6 7" key="1">
    <citation type="submission" date="2020-02" db="EMBL/GenBank/DDBJ databases">
        <title>Whole-genome analyses of novel actinobacteria.</title>
        <authorList>
            <person name="Sahin N."/>
            <person name="Tatar D."/>
        </authorList>
    </citation>
    <scope>NUCLEOTIDE SEQUENCE [LARGE SCALE GENOMIC DNA]</scope>
    <source>
        <strain evidence="6 7">SB3404</strain>
    </source>
</reference>
<keyword evidence="7" id="KW-1185">Reference proteome</keyword>
<dbReference type="InterPro" id="IPR001940">
    <property type="entry name" value="Peptidase_S1C"/>
</dbReference>
<dbReference type="Pfam" id="PF02674">
    <property type="entry name" value="Colicin_V"/>
    <property type="match status" value="1"/>
</dbReference>
<comment type="caution">
    <text evidence="6">The sequence shown here is derived from an EMBL/GenBank/DDBJ whole genome shotgun (WGS) entry which is preliminary data.</text>
</comment>
<keyword evidence="4 5" id="KW-0472">Membrane</keyword>
<dbReference type="AlphaFoldDB" id="A0A6G4X7U9"/>
<dbReference type="InterPro" id="IPR009003">
    <property type="entry name" value="Peptidase_S1_PA"/>
</dbReference>